<evidence type="ECO:0000313" key="2">
    <source>
        <dbReference type="Proteomes" id="UP000679284"/>
    </source>
</evidence>
<dbReference type="RefSeq" id="WP_211783614.1">
    <property type="nucleotide sequence ID" value="NZ_CP047289.1"/>
</dbReference>
<organism evidence="1 2">
    <name type="scientific">Falsirhodobacter algicola</name>
    <dbReference type="NCBI Taxonomy" id="2692330"/>
    <lineage>
        <taxon>Bacteria</taxon>
        <taxon>Pseudomonadati</taxon>
        <taxon>Pseudomonadota</taxon>
        <taxon>Alphaproteobacteria</taxon>
        <taxon>Rhodobacterales</taxon>
        <taxon>Paracoccaceae</taxon>
        <taxon>Falsirhodobacter</taxon>
    </lineage>
</organism>
<dbReference type="Gene3D" id="3.40.630.40">
    <property type="entry name" value="Zn-dependent exopeptidases"/>
    <property type="match status" value="1"/>
</dbReference>
<dbReference type="SUPFAM" id="SSF53187">
    <property type="entry name" value="Zn-dependent exopeptidases"/>
    <property type="match status" value="1"/>
</dbReference>
<keyword evidence="2" id="KW-1185">Reference proteome</keyword>
<dbReference type="Pfam" id="PF05013">
    <property type="entry name" value="FGase"/>
    <property type="match status" value="1"/>
</dbReference>
<reference evidence="1" key="1">
    <citation type="submission" date="2020-01" db="EMBL/GenBank/DDBJ databases">
        <authorList>
            <person name="Yang Y."/>
            <person name="Kwon Y.M."/>
        </authorList>
    </citation>
    <scope>NUCLEOTIDE SEQUENCE</scope>
    <source>
        <strain evidence="1">PG104</strain>
    </source>
</reference>
<name>A0A8J8MUE1_9RHOB</name>
<gene>
    <name evidence="1" type="ORF">GR316_09035</name>
</gene>
<dbReference type="InterPro" id="IPR007709">
    <property type="entry name" value="N-FG_amidohydro"/>
</dbReference>
<protein>
    <submittedName>
        <fullName evidence="1">N-formylglutamate amidohydrolase</fullName>
    </submittedName>
</protein>
<dbReference type="EMBL" id="CP047289">
    <property type="protein sequence ID" value="QUS36393.1"/>
    <property type="molecule type" value="Genomic_DNA"/>
</dbReference>
<evidence type="ECO:0000313" key="1">
    <source>
        <dbReference type="EMBL" id="QUS36393.1"/>
    </source>
</evidence>
<dbReference type="Proteomes" id="UP000679284">
    <property type="component" value="Chromosome"/>
</dbReference>
<proteinExistence type="predicted"/>
<accession>A0A8J8MUE1</accession>
<sequence>MTGYPPFDLHLPDRPDTAMVFSSPHGGCEYPQDFLAASRLDGQMIRSSEDAFVHDLFRGVPAQGAPLIAARAPRAFVDLNRAADELDPALIEGLVRMPHNPRVASGLGVIPRVVANGRPIYSGKITRAEAELRLVTHWRPYHAALRGLMQEARARHGSAILIDCHSMPHDAIAGRGPAADVVLGDRFGAACAPAVMERVEAAFRAAGLRTSRNAPFAGAYITQSYGRPARGQHAIQVEIDRALYMDEARIERRADFDAFVGLIDGITAELCAIGREGQALAAE</sequence>
<dbReference type="KEGG" id="fap:GR316_09035"/>
<dbReference type="AlphaFoldDB" id="A0A8J8MUE1"/>